<evidence type="ECO:0000256" key="1">
    <source>
        <dbReference type="SAM" id="MobiDB-lite"/>
    </source>
</evidence>
<dbReference type="OrthoDB" id="425858at85007"/>
<dbReference type="Proteomes" id="UP000069443">
    <property type="component" value="Unassembled WGS sequence"/>
</dbReference>
<protein>
    <submittedName>
        <fullName evidence="2">Radical SAM domain protein</fullName>
    </submittedName>
</protein>
<name>A0A100W9S8_MYCCR</name>
<dbReference type="AlphaFoldDB" id="A0A100W9S8"/>
<evidence type="ECO:0000313" key="2">
    <source>
        <dbReference type="EMBL" id="GAS94409.1"/>
    </source>
</evidence>
<accession>A0A100W9S8</accession>
<feature type="compositionally biased region" description="Basic and acidic residues" evidence="1">
    <location>
        <begin position="112"/>
        <end position="126"/>
    </location>
</feature>
<reference evidence="3" key="2">
    <citation type="submission" date="2016-02" db="EMBL/GenBank/DDBJ databases">
        <title>Draft genome sequence of five rapidly growing Mycobacterium species.</title>
        <authorList>
            <person name="Katahira K."/>
            <person name="Gotou Y."/>
            <person name="Iida K."/>
            <person name="Ogura Y."/>
            <person name="Hayashi T."/>
        </authorList>
    </citation>
    <scope>NUCLEOTIDE SEQUENCE [LARGE SCALE GENOMIC DNA]</scope>
    <source>
        <strain evidence="3">JCM15298</strain>
    </source>
</reference>
<comment type="caution">
    <text evidence="2">The sequence shown here is derived from an EMBL/GenBank/DDBJ whole genome shotgun (WGS) entry which is preliminary data.</text>
</comment>
<keyword evidence="3" id="KW-1185">Reference proteome</keyword>
<proteinExistence type="predicted"/>
<dbReference type="RefSeq" id="WP_062655717.1">
    <property type="nucleotide sequence ID" value="NZ_BCSY01000035.1"/>
</dbReference>
<sequence>MTTTSTVRLWDGYFRHLATEDIPDDEITITADSIRIEHRELASPLASAMHNVIERLRRGEGVVTDVLKVHITIDPDPNNLNDWESRRGGIVTAFDFKAGGLTIINAAPHTHTPPDPKPETGNHPKPETIYPPRGYGIGLPGGGNSDHAIIGCWATEDEARQAISEMRVFVLGDARPSWDNR</sequence>
<dbReference type="EMBL" id="BCSY01000035">
    <property type="protein sequence ID" value="GAS94409.1"/>
    <property type="molecule type" value="Genomic_DNA"/>
</dbReference>
<organism evidence="2 3">
    <name type="scientific">Mycolicibacterium canariasense</name>
    <name type="common">Mycobacterium canariasense</name>
    <dbReference type="NCBI Taxonomy" id="228230"/>
    <lineage>
        <taxon>Bacteria</taxon>
        <taxon>Bacillati</taxon>
        <taxon>Actinomycetota</taxon>
        <taxon>Actinomycetes</taxon>
        <taxon>Mycobacteriales</taxon>
        <taxon>Mycobacteriaceae</taxon>
        <taxon>Mycolicibacterium</taxon>
    </lineage>
</organism>
<evidence type="ECO:0000313" key="3">
    <source>
        <dbReference type="Proteomes" id="UP000069443"/>
    </source>
</evidence>
<dbReference type="STRING" id="228230.RMCC_1375"/>
<feature type="region of interest" description="Disordered" evidence="1">
    <location>
        <begin position="105"/>
        <end position="129"/>
    </location>
</feature>
<reference evidence="3" key="1">
    <citation type="journal article" date="2016" name="Genome Announc.">
        <title>Draft Genome Sequences of Five Rapidly Growing Mycobacterium Species, M. thermoresistibile, M. fortuitum subsp. acetamidolyticum, M. canariasense, M. brisbanense, and M. novocastrense.</title>
        <authorList>
            <person name="Katahira K."/>
            <person name="Ogura Y."/>
            <person name="Gotoh Y."/>
            <person name="Hayashi T."/>
        </authorList>
    </citation>
    <scope>NUCLEOTIDE SEQUENCE [LARGE SCALE GENOMIC DNA]</scope>
    <source>
        <strain evidence="3">JCM15298</strain>
    </source>
</reference>
<gene>
    <name evidence="2" type="ORF">RMCC_1375</name>
</gene>